<sequence length="60" mass="6656">MELELAIMLAATIGAIALVVAALPRAKRLNGFAHLIELSRLPNARPSRHGTRTQQDRRRI</sequence>
<keyword evidence="1" id="KW-1133">Transmembrane helix</keyword>
<evidence type="ECO:0008006" key="4">
    <source>
        <dbReference type="Google" id="ProtNLM"/>
    </source>
</evidence>
<evidence type="ECO:0000256" key="1">
    <source>
        <dbReference type="SAM" id="Phobius"/>
    </source>
</evidence>
<dbReference type="RefSeq" id="WP_150964467.1">
    <property type="nucleotide sequence ID" value="NZ_VZZJ01000012.1"/>
</dbReference>
<evidence type="ECO:0000313" key="3">
    <source>
        <dbReference type="Proteomes" id="UP000441523"/>
    </source>
</evidence>
<evidence type="ECO:0000313" key="2">
    <source>
        <dbReference type="EMBL" id="KAB1072577.1"/>
    </source>
</evidence>
<comment type="caution">
    <text evidence="2">The sequence shown here is derived from an EMBL/GenBank/DDBJ whole genome shotgun (WGS) entry which is preliminary data.</text>
</comment>
<dbReference type="AlphaFoldDB" id="A0A6N6MUP3"/>
<dbReference type="Proteomes" id="UP000441523">
    <property type="component" value="Unassembled WGS sequence"/>
</dbReference>
<gene>
    <name evidence="2" type="ORF">F6X51_14880</name>
</gene>
<protein>
    <recommendedName>
        <fullName evidence="4">Cellulose biosynthesis protein BcsF</fullName>
    </recommendedName>
</protein>
<organism evidence="2 3">
    <name type="scientific">Methylobacterium planeticum</name>
    <dbReference type="NCBI Taxonomy" id="2615211"/>
    <lineage>
        <taxon>Bacteria</taxon>
        <taxon>Pseudomonadati</taxon>
        <taxon>Pseudomonadota</taxon>
        <taxon>Alphaproteobacteria</taxon>
        <taxon>Hyphomicrobiales</taxon>
        <taxon>Methylobacteriaceae</taxon>
        <taxon>Methylobacterium</taxon>
    </lineage>
</organism>
<keyword evidence="3" id="KW-1185">Reference proteome</keyword>
<dbReference type="EMBL" id="VZZJ01000012">
    <property type="protein sequence ID" value="KAB1072577.1"/>
    <property type="molecule type" value="Genomic_DNA"/>
</dbReference>
<keyword evidence="1" id="KW-0472">Membrane</keyword>
<reference evidence="2 3" key="1">
    <citation type="submission" date="2019-09" db="EMBL/GenBank/DDBJ databases">
        <title>YIM 132548 draft genome.</title>
        <authorList>
            <person name="Jiang L."/>
        </authorList>
    </citation>
    <scope>NUCLEOTIDE SEQUENCE [LARGE SCALE GENOMIC DNA]</scope>
    <source>
        <strain evidence="2 3">YIM 132548</strain>
    </source>
</reference>
<proteinExistence type="predicted"/>
<keyword evidence="1" id="KW-0812">Transmembrane</keyword>
<name>A0A6N6MUP3_9HYPH</name>
<accession>A0A6N6MUP3</accession>
<feature type="transmembrane region" description="Helical" evidence="1">
    <location>
        <begin position="6"/>
        <end position="23"/>
    </location>
</feature>